<reference evidence="1 2" key="1">
    <citation type="journal article" date="2015" name="Environ. Microbiol.">
        <title>Methane oxidation coupled to nitrate reduction under hypoxia by the Gammaproteobacterium Methylomonas denitrificans, sp. nov. type strain FJG1.</title>
        <authorList>
            <person name="Kits K.D."/>
            <person name="Klotz M.G."/>
            <person name="Stein L.Y."/>
        </authorList>
    </citation>
    <scope>NUCLEOTIDE SEQUENCE [LARGE SCALE GENOMIC DNA]</scope>
    <source>
        <strain evidence="1 2">FJG1</strain>
    </source>
</reference>
<dbReference type="KEGG" id="mdn:JT25_020665"/>
<dbReference type="Proteomes" id="UP000030512">
    <property type="component" value="Chromosome"/>
</dbReference>
<sequence>MDLTFELERPHLKIGQKKLSGIDNSERKGYFGCRFVFEPSNEEFSFYEILGTYGTDFVDSVCISAGYKSDIYEYVFNIMVGRINDKLNLSITSDYMLGDWNEHINLKFFLSRFELELKNSGIYNVDADFDFSDGGNFISLEFSIDLNSTLQKPIDEACYYMANTHTLVSASFSEDDSFISQFRFPPEHQYSFVQYLTYFGKFLEDLGIQGDLSLRNRDGLTYLSFYPIDKDVALENIAAALSSYLSLPENNNISFIEHNSSLESEIRFQQLASVVDHLKSQLRLSNAVISLKEKEISLLESHTALNLKEEAHLSSNIKDYWEPIEGIKITSYKGKFFEINIPKIIGNVTGSIGKQNK</sequence>
<dbReference type="RefSeq" id="WP_062329550.1">
    <property type="nucleotide sequence ID" value="NZ_CP014476.1"/>
</dbReference>
<dbReference type="EMBL" id="CP014476">
    <property type="protein sequence ID" value="AMK78867.1"/>
    <property type="molecule type" value="Genomic_DNA"/>
</dbReference>
<organism evidence="1 2">
    <name type="scientific">Methylomonas denitrificans</name>
    <dbReference type="NCBI Taxonomy" id="1538553"/>
    <lineage>
        <taxon>Bacteria</taxon>
        <taxon>Pseudomonadati</taxon>
        <taxon>Pseudomonadota</taxon>
        <taxon>Gammaproteobacteria</taxon>
        <taxon>Methylococcales</taxon>
        <taxon>Methylococcaceae</taxon>
        <taxon>Methylomonas</taxon>
    </lineage>
</organism>
<dbReference type="OrthoDB" id="7068692at2"/>
<keyword evidence="2" id="KW-1185">Reference proteome</keyword>
<accession>A0A140E643</accession>
<name>A0A140E643_9GAMM</name>
<protein>
    <submittedName>
        <fullName evidence="1">Uncharacterized protein</fullName>
    </submittedName>
</protein>
<evidence type="ECO:0000313" key="1">
    <source>
        <dbReference type="EMBL" id="AMK78867.1"/>
    </source>
</evidence>
<evidence type="ECO:0000313" key="2">
    <source>
        <dbReference type="Proteomes" id="UP000030512"/>
    </source>
</evidence>
<proteinExistence type="predicted"/>
<dbReference type="AlphaFoldDB" id="A0A140E643"/>
<dbReference type="STRING" id="1538553.JT25_020665"/>
<gene>
    <name evidence="1" type="ORF">JT25_020665</name>
</gene>